<evidence type="ECO:0000313" key="2">
    <source>
        <dbReference type="Proteomes" id="UP000218824"/>
    </source>
</evidence>
<dbReference type="RefSeq" id="WP_096377527.1">
    <property type="nucleotide sequence ID" value="NZ_AP014940.1"/>
</dbReference>
<accession>A0AAU9AF22</accession>
<gene>
    <name evidence="1" type="ORF">LEN_1869</name>
</gene>
<dbReference type="Pfam" id="PF09694">
    <property type="entry name" value="Gcw_chp"/>
    <property type="match status" value="1"/>
</dbReference>
<organism evidence="1 2">
    <name type="scientific">Lysobacter enzymogenes</name>
    <dbReference type="NCBI Taxonomy" id="69"/>
    <lineage>
        <taxon>Bacteria</taxon>
        <taxon>Pseudomonadati</taxon>
        <taxon>Pseudomonadota</taxon>
        <taxon>Gammaproteobacteria</taxon>
        <taxon>Lysobacterales</taxon>
        <taxon>Lysobacteraceae</taxon>
        <taxon>Lysobacter</taxon>
    </lineage>
</organism>
<dbReference type="EMBL" id="AP014940">
    <property type="protein sequence ID" value="BAV97356.1"/>
    <property type="molecule type" value="Genomic_DNA"/>
</dbReference>
<dbReference type="NCBIfam" id="TIGR02001">
    <property type="entry name" value="gcw_chp"/>
    <property type="match status" value="1"/>
</dbReference>
<evidence type="ECO:0000313" key="1">
    <source>
        <dbReference type="EMBL" id="BAV97356.1"/>
    </source>
</evidence>
<proteinExistence type="predicted"/>
<dbReference type="InterPro" id="IPR010239">
    <property type="entry name" value="CHP02001"/>
</dbReference>
<dbReference type="AlphaFoldDB" id="A0AAU9AF22"/>
<sequence length="253" mass="27541">MSSSHHLFRRREAAAPLLLAVCAGLGLLALGANARAEQTSSSEQPSFTLSGSAALTSDYVWRGSSQSQGDPAAQVGFKAAHRSGFYASVWGSGVEFAPETRASSELDFTVGWAGKIAPDWALDLNVLHYRYPSTTVDLNWTELNGTVTYRDNYWLSLAYSNEALGSKDRGVYSQLGARFPVNDALRLEAAVGHYFLDDVYDRSYTHGQLSAIWAFKSPFELRLTAHGTDRNAERIFGDSLAGSRVEAAIQASF</sequence>
<dbReference type="GeneID" id="83063738"/>
<name>A0AAU9AF22_LYSEN</name>
<dbReference type="Proteomes" id="UP000218824">
    <property type="component" value="Chromosome"/>
</dbReference>
<reference evidence="1 2" key="1">
    <citation type="journal article" date="2017" name="DNA Res.">
        <title>Complete genome sequence and expression profile of the commercial lytic enzyme producer Lysobacter enzymogenes M497-1.</title>
        <authorList>
            <person name="Takami H."/>
            <person name="Toyoda A."/>
            <person name="Uchiyama I."/>
            <person name="Itoh T."/>
            <person name="Takaki Y."/>
            <person name="Arai W."/>
            <person name="Nishi S."/>
            <person name="Kawai M."/>
            <person name="Shinya K."/>
            <person name="Ikeda H."/>
        </authorList>
    </citation>
    <scope>NUCLEOTIDE SEQUENCE [LARGE SCALE GENOMIC DNA]</scope>
    <source>
        <strain evidence="1 2">M497-1</strain>
    </source>
</reference>
<protein>
    <submittedName>
        <fullName evidence="1">Uncharacterized protein</fullName>
    </submittedName>
</protein>
<dbReference type="KEGG" id="lem:LEN_1869"/>